<evidence type="ECO:0000256" key="5">
    <source>
        <dbReference type="SAM" id="SignalP"/>
    </source>
</evidence>
<evidence type="ECO:0000256" key="4">
    <source>
        <dbReference type="ARBA" id="ARBA00022729"/>
    </source>
</evidence>
<evidence type="ECO:0000256" key="2">
    <source>
        <dbReference type="ARBA" id="ARBA00010742"/>
    </source>
</evidence>
<comment type="subcellular location">
    <subcellularLocation>
        <location evidence="1">Periplasm</location>
    </subcellularLocation>
</comment>
<dbReference type="Proteomes" id="UP000014155">
    <property type="component" value="Unassembled WGS sequence"/>
</dbReference>
<dbReference type="STRING" id="1195236.CTER_1900"/>
<dbReference type="SUPFAM" id="SSF53850">
    <property type="entry name" value="Periplasmic binding protein-like II"/>
    <property type="match status" value="1"/>
</dbReference>
<dbReference type="InterPro" id="IPR015168">
    <property type="entry name" value="SsuA/THI5"/>
</dbReference>
<reference evidence="7 8" key="1">
    <citation type="journal article" date="2013" name="Genome Announc.">
        <title>Draft Genome Sequence of the Cellulolytic, Mesophilic, Anaerobic Bacterium Clostridium termitidis Strain CT1112 (DSM 5398).</title>
        <authorList>
            <person name="Lal S."/>
            <person name="Ramachandran U."/>
            <person name="Zhang X."/>
            <person name="Munir R."/>
            <person name="Sparling R."/>
            <person name="Levin D.B."/>
        </authorList>
    </citation>
    <scope>NUCLEOTIDE SEQUENCE [LARGE SCALE GENOMIC DNA]</scope>
    <source>
        <strain evidence="7 8">CT1112</strain>
    </source>
</reference>
<dbReference type="PANTHER" id="PTHR30024">
    <property type="entry name" value="ALIPHATIC SULFONATES-BINDING PROTEIN-RELATED"/>
    <property type="match status" value="1"/>
</dbReference>
<sequence>MKRIFSLLLIVAIMVAALAGCAGEEKPVEQSAGSSSAAEISETAPEFTVNKIGVTYVKSPLNVPSIIEKEKGIFTKAFSEYGLPVEYSNLTTGPEQTQALASGDIQFLYAVGATSVILSASNGADVKIISTYSRSPEAFRLFAGKDSTIQTAADLKGKKIAGPKGTILHELLVAYLATAGLTESDIEFVSMGIPDSQAALVGGTVDCALLAGPVAYNMAKDGYRVVTTGKDLVDATIVVATSGAFYEKNPLLVKRFLEAQAEIAQYMKENAEETLEITAGETELSIEAVKEMFPMYDFSTEITEADITSMKKTEQFMKDNGMIENRVDINGLILKID</sequence>
<dbReference type="PATRIC" id="fig|1195236.3.peg.2220"/>
<dbReference type="AlphaFoldDB" id="S0FUI9"/>
<dbReference type="EMBL" id="AORV01000030">
    <property type="protein sequence ID" value="EMS72198.1"/>
    <property type="molecule type" value="Genomic_DNA"/>
</dbReference>
<feature type="domain" description="Solute-binding protein family 3/N-terminal" evidence="6">
    <location>
        <begin position="51"/>
        <end position="270"/>
    </location>
</feature>
<dbReference type="CDD" id="cd01008">
    <property type="entry name" value="PBP2_NrtA_SsuA_CpmA_like"/>
    <property type="match status" value="1"/>
</dbReference>
<keyword evidence="8" id="KW-1185">Reference proteome</keyword>
<dbReference type="GO" id="GO:0016020">
    <property type="term" value="C:membrane"/>
    <property type="evidence" value="ECO:0007669"/>
    <property type="project" value="InterPro"/>
</dbReference>
<evidence type="ECO:0000256" key="3">
    <source>
        <dbReference type="ARBA" id="ARBA00022448"/>
    </source>
</evidence>
<feature type="signal peptide" evidence="5">
    <location>
        <begin position="1"/>
        <end position="22"/>
    </location>
</feature>
<accession>S0FUI9</accession>
<dbReference type="InterPro" id="IPR001638">
    <property type="entry name" value="Solute-binding_3/MltF_N"/>
</dbReference>
<name>S0FUI9_RUMCE</name>
<dbReference type="PROSITE" id="PS51257">
    <property type="entry name" value="PROKAR_LIPOPROTEIN"/>
    <property type="match status" value="1"/>
</dbReference>
<keyword evidence="4 5" id="KW-0732">Signal</keyword>
<organism evidence="7 8">
    <name type="scientific">Ruminiclostridium cellobioparum subsp. termitidis CT1112</name>
    <dbReference type="NCBI Taxonomy" id="1195236"/>
    <lineage>
        <taxon>Bacteria</taxon>
        <taxon>Bacillati</taxon>
        <taxon>Bacillota</taxon>
        <taxon>Clostridia</taxon>
        <taxon>Eubacteriales</taxon>
        <taxon>Oscillospiraceae</taxon>
        <taxon>Ruminiclostridium</taxon>
    </lineage>
</organism>
<proteinExistence type="inferred from homology"/>
<dbReference type="NCBIfam" id="TIGR01728">
    <property type="entry name" value="SsuA_fam"/>
    <property type="match status" value="1"/>
</dbReference>
<evidence type="ECO:0000313" key="8">
    <source>
        <dbReference type="Proteomes" id="UP000014155"/>
    </source>
</evidence>
<dbReference type="GO" id="GO:0042626">
    <property type="term" value="F:ATPase-coupled transmembrane transporter activity"/>
    <property type="evidence" value="ECO:0007669"/>
    <property type="project" value="InterPro"/>
</dbReference>
<dbReference type="Gene3D" id="3.40.190.10">
    <property type="entry name" value="Periplasmic binding protein-like II"/>
    <property type="match status" value="2"/>
</dbReference>
<feature type="chain" id="PRO_5039558415" evidence="5">
    <location>
        <begin position="23"/>
        <end position="337"/>
    </location>
</feature>
<comment type="similarity">
    <text evidence="2">Belongs to the bacterial solute-binding protein SsuA/TauA family.</text>
</comment>
<dbReference type="RefSeq" id="WP_004625454.1">
    <property type="nucleotide sequence ID" value="NZ_AORV01000030.1"/>
</dbReference>
<evidence type="ECO:0000259" key="6">
    <source>
        <dbReference type="SMART" id="SM00062"/>
    </source>
</evidence>
<dbReference type="GO" id="GO:0042597">
    <property type="term" value="C:periplasmic space"/>
    <property type="evidence" value="ECO:0007669"/>
    <property type="project" value="UniProtKB-SubCell"/>
</dbReference>
<dbReference type="PANTHER" id="PTHR30024:SF47">
    <property type="entry name" value="TAURINE-BINDING PERIPLASMIC PROTEIN"/>
    <property type="match status" value="1"/>
</dbReference>
<protein>
    <submittedName>
        <fullName evidence="7">ABC transporter, substrate-binding protein, aliphatic sulfonates family</fullName>
    </submittedName>
</protein>
<comment type="caution">
    <text evidence="7">The sequence shown here is derived from an EMBL/GenBank/DDBJ whole genome shotgun (WGS) entry which is preliminary data.</text>
</comment>
<dbReference type="eggNOG" id="COG0715">
    <property type="taxonomic scope" value="Bacteria"/>
</dbReference>
<gene>
    <name evidence="7" type="ORF">CTER_1900</name>
</gene>
<evidence type="ECO:0000256" key="1">
    <source>
        <dbReference type="ARBA" id="ARBA00004418"/>
    </source>
</evidence>
<dbReference type="SMART" id="SM00062">
    <property type="entry name" value="PBPb"/>
    <property type="match status" value="1"/>
</dbReference>
<evidence type="ECO:0000313" key="7">
    <source>
        <dbReference type="EMBL" id="EMS72198.1"/>
    </source>
</evidence>
<dbReference type="InterPro" id="IPR010067">
    <property type="entry name" value="ABC_SsuA_sub-bd"/>
</dbReference>
<dbReference type="Pfam" id="PF09084">
    <property type="entry name" value="NMT1"/>
    <property type="match status" value="1"/>
</dbReference>
<keyword evidence="3" id="KW-0813">Transport</keyword>